<dbReference type="SMART" id="SM00534">
    <property type="entry name" value="MUTSac"/>
    <property type="match status" value="1"/>
</dbReference>
<dbReference type="AlphaFoldDB" id="A0A9P5YEG5"/>
<dbReference type="Gene3D" id="3.40.50.300">
    <property type="entry name" value="P-loop containing nucleotide triphosphate hydrolases"/>
    <property type="match status" value="1"/>
</dbReference>
<dbReference type="GO" id="GO:0140664">
    <property type="term" value="F:ATP-dependent DNA damage sensor activity"/>
    <property type="evidence" value="ECO:0007669"/>
    <property type="project" value="InterPro"/>
</dbReference>
<proteinExistence type="inferred from homology"/>
<dbReference type="Pfam" id="PF00488">
    <property type="entry name" value="MutS_V"/>
    <property type="match status" value="1"/>
</dbReference>
<dbReference type="GO" id="GO:0006312">
    <property type="term" value="P:mitotic recombination"/>
    <property type="evidence" value="ECO:0007669"/>
    <property type="project" value="TreeGrafter"/>
</dbReference>
<dbReference type="InterPro" id="IPR027417">
    <property type="entry name" value="P-loop_NTPase"/>
</dbReference>
<evidence type="ECO:0000256" key="11">
    <source>
        <dbReference type="ARBA" id="ARBA00073774"/>
    </source>
</evidence>
<dbReference type="GO" id="GO:0005524">
    <property type="term" value="F:ATP binding"/>
    <property type="evidence" value="ECO:0007669"/>
    <property type="project" value="UniProtKB-KW"/>
</dbReference>
<dbReference type="InterPro" id="IPR000432">
    <property type="entry name" value="DNA_mismatch_repair_MutS_C"/>
</dbReference>
<evidence type="ECO:0000256" key="7">
    <source>
        <dbReference type="ARBA" id="ARBA00023204"/>
    </source>
</evidence>
<evidence type="ECO:0000313" key="14">
    <source>
        <dbReference type="EMBL" id="KAF9466351.1"/>
    </source>
</evidence>
<evidence type="ECO:0000256" key="9">
    <source>
        <dbReference type="ARBA" id="ARBA00025902"/>
    </source>
</evidence>
<gene>
    <name evidence="14" type="ORF">BDZ94DRAFT_1288340</name>
</gene>
<evidence type="ECO:0000256" key="12">
    <source>
        <dbReference type="SAM" id="MobiDB-lite"/>
    </source>
</evidence>
<evidence type="ECO:0000256" key="4">
    <source>
        <dbReference type="ARBA" id="ARBA00022763"/>
    </source>
</evidence>
<dbReference type="SUPFAM" id="SSF55271">
    <property type="entry name" value="DNA repair protein MutS, domain I"/>
    <property type="match status" value="1"/>
</dbReference>
<dbReference type="Proteomes" id="UP000807353">
    <property type="component" value="Unassembled WGS sequence"/>
</dbReference>
<dbReference type="PANTHER" id="PTHR11361:SF122">
    <property type="entry name" value="DNA MISMATCH REPAIR PROTEIN MSH3"/>
    <property type="match status" value="1"/>
</dbReference>
<sequence length="1086" mass="120972">MPTKGTGAASQATISSFFQNSPVKAKSKKRAISPQTIDLTADSDGEPPAKRQKRPMHSARDSSTDAAEQWRFTPTSPSKEGTPDTNIREFTEAEIAAKRARHEAFKKKLLLENNPFLRKKSDVSVMPTEETPETSGEESDQAFRKLNTMFSNKSKERSKAPLPPLKASKKSAILGPCGQPYTPLELQVLQLKKDHPGTVLMIEVGYKYKFFDDDASVAAKELSMVAFTDRNFLVASIPTHRREVHLKKLLARGYRVGIANQIETAALKKAGENKNTPFMRQVTNLYTAATYVDSLDSVDEQEQYMAPPFMCLIEAPKGSNTTDISVGMVTICPSTGDVVWDDFEDTLMRIELETRLVHTRPIELLLPTSGLSEPTEKMLSYFVGTSAGDKIRTESFGTPMSYVDAFSFVSDFYTDNNKAATASESFKSGRLMAEVAGFPQRVVIALAHTIKHLSAFSVADAFLETRFFSKFTTRAHMLLAANTLINLEIYRNETDHTTRGSLIWILDRTKTKFGARLLRKWVGKPLVDKRVLQDRVDAVEEILASSSDKLVTLRQILKRLPDLAKGLCRIHYGQCTPQELALLLPAFEKIGDAFEAIETPSDGGFKSTVLNDIVYSLPKLKRPIKELLGAISLKQAAKGLKDTMWMDPERYPGIADADLAIQSVDVELAEELKSIQKLLRMPSLKWTSVAGDEFLVEVKKSENRPIPETWYTHSKTKYLARYQSPLVKRKLEERAQYQETLQAEAQKAFSSFLKEISEKYYTVLRDSVNKVAIADCLLSLALVALQENYVRPDFTDDDTLEIVDGRHPMVEALRSDPFVPNTVEMGGGKPRSKIITGPNMGGKSSCVRMIALIAIMAQIGSYVPASSVKLGLLDCVLTRMGASDDLARGRSTFMVEMSETSEILHSATHNSLVILDELGRGTSTFDGMSIADAVLQQLVEEIKCKTLFITHYPLVANNLAKKFPLEVQNLHMGYEKETRINGIREITFLYRLTPGMAPESFGIECGRLAGLPEPLLLVASQRSLILQAQVQERTRRNQFIMHTRLYKLLQMAKRCLSARGVETATMIEDLNFLVTSITKPTNGSSD</sequence>
<protein>
    <recommendedName>
        <fullName evidence="2 11">DNA mismatch repair protein MSH3</fullName>
    </recommendedName>
    <alternativeName>
        <fullName evidence="2 11">DNA mismatch repair protein MSH3</fullName>
    </alternativeName>
    <alternativeName>
        <fullName evidence="10">MutS protein homolog 3</fullName>
    </alternativeName>
</protein>
<dbReference type="Gene3D" id="1.10.1420.10">
    <property type="match status" value="2"/>
</dbReference>
<feature type="domain" description="DNA mismatch repair proteins mutS family" evidence="13">
    <location>
        <begin position="911"/>
        <end position="927"/>
    </location>
</feature>
<comment type="function">
    <text evidence="8">Component of the post-replicative DNA mismatch repair system (MMR). Heterodimerizes with MSH2 to form MutS beta, which binds to DNA mismatches thereby initiating DNA repair. MSH3 provides substrate-binding and substrate specificity to the complex. When bound, the MutS beta heterodimer bends the DNA helix and shields approximately 20 base pairs. Acts mainly to repair insertion-deletion loops (IDLs) from 2 to 13 nucleotides in size, but can also repair base-base and single insertion-deletion mismatches that occur during replication. After mismatch binding, forms a ternary complex with the MutL alpha heterodimer, which is thought to be responsible for directing the downstream MMR events, including strand discrimination, excision, and resynthesis. ATP binding and hydrolysis play a pivotal role in mismatch repair functions.</text>
</comment>
<evidence type="ECO:0000256" key="6">
    <source>
        <dbReference type="ARBA" id="ARBA00023125"/>
    </source>
</evidence>
<dbReference type="InterPro" id="IPR016151">
    <property type="entry name" value="DNA_mismatch_repair_MutS_N"/>
</dbReference>
<comment type="similarity">
    <text evidence="1">Belongs to the DNA mismatch repair MutS family. MSH3 subfamily.</text>
</comment>
<organism evidence="14 15">
    <name type="scientific">Collybia nuda</name>
    <dbReference type="NCBI Taxonomy" id="64659"/>
    <lineage>
        <taxon>Eukaryota</taxon>
        <taxon>Fungi</taxon>
        <taxon>Dikarya</taxon>
        <taxon>Basidiomycota</taxon>
        <taxon>Agaricomycotina</taxon>
        <taxon>Agaricomycetes</taxon>
        <taxon>Agaricomycetidae</taxon>
        <taxon>Agaricales</taxon>
        <taxon>Tricholomatineae</taxon>
        <taxon>Clitocybaceae</taxon>
        <taxon>Collybia</taxon>
    </lineage>
</organism>
<evidence type="ECO:0000256" key="3">
    <source>
        <dbReference type="ARBA" id="ARBA00022741"/>
    </source>
</evidence>
<comment type="subunit">
    <text evidence="9">Heterodimer consisting of MSH2-MSH3 (MutS beta). Forms a ternary complex with MutL alpha (MLH1-PMS1).</text>
</comment>
<keyword evidence="3" id="KW-0547">Nucleotide-binding</keyword>
<evidence type="ECO:0000256" key="2">
    <source>
        <dbReference type="ARBA" id="ARBA00022151"/>
    </source>
</evidence>
<dbReference type="GO" id="GO:0006298">
    <property type="term" value="P:mismatch repair"/>
    <property type="evidence" value="ECO:0007669"/>
    <property type="project" value="InterPro"/>
</dbReference>
<keyword evidence="7" id="KW-0234">DNA repair</keyword>
<name>A0A9P5YEG5_9AGAR</name>
<keyword evidence="4" id="KW-0227">DNA damage</keyword>
<dbReference type="FunFam" id="3.40.1170.10:FF:000004">
    <property type="entry name" value="DNA mismatch repair protein"/>
    <property type="match status" value="1"/>
</dbReference>
<feature type="region of interest" description="Disordered" evidence="12">
    <location>
        <begin position="1"/>
        <end position="87"/>
    </location>
</feature>
<dbReference type="InterPro" id="IPR007695">
    <property type="entry name" value="DNA_mismatch_repair_MutS-lik_N"/>
</dbReference>
<dbReference type="Pfam" id="PF01624">
    <property type="entry name" value="MutS_I"/>
    <property type="match status" value="1"/>
</dbReference>
<feature type="compositionally biased region" description="Polar residues" evidence="12">
    <location>
        <begin position="8"/>
        <end position="22"/>
    </location>
</feature>
<reference evidence="14" key="1">
    <citation type="submission" date="2020-11" db="EMBL/GenBank/DDBJ databases">
        <authorList>
            <consortium name="DOE Joint Genome Institute"/>
            <person name="Ahrendt S."/>
            <person name="Riley R."/>
            <person name="Andreopoulos W."/>
            <person name="Labutti K."/>
            <person name="Pangilinan J."/>
            <person name="Ruiz-Duenas F.J."/>
            <person name="Barrasa J.M."/>
            <person name="Sanchez-Garcia M."/>
            <person name="Camarero S."/>
            <person name="Miyauchi S."/>
            <person name="Serrano A."/>
            <person name="Linde D."/>
            <person name="Babiker R."/>
            <person name="Drula E."/>
            <person name="Ayuso-Fernandez I."/>
            <person name="Pacheco R."/>
            <person name="Padilla G."/>
            <person name="Ferreira P."/>
            <person name="Barriuso J."/>
            <person name="Kellner H."/>
            <person name="Castanera R."/>
            <person name="Alfaro M."/>
            <person name="Ramirez L."/>
            <person name="Pisabarro A.G."/>
            <person name="Kuo A."/>
            <person name="Tritt A."/>
            <person name="Lipzen A."/>
            <person name="He G."/>
            <person name="Yan M."/>
            <person name="Ng V."/>
            <person name="Cullen D."/>
            <person name="Martin F."/>
            <person name="Rosso M.-N."/>
            <person name="Henrissat B."/>
            <person name="Hibbett D."/>
            <person name="Martinez A.T."/>
            <person name="Grigoriev I.V."/>
        </authorList>
    </citation>
    <scope>NUCLEOTIDE SEQUENCE</scope>
    <source>
        <strain evidence="14">CBS 247.69</strain>
    </source>
</reference>
<dbReference type="PANTHER" id="PTHR11361">
    <property type="entry name" value="DNA MISMATCH REPAIR PROTEIN MUTS FAMILY MEMBER"/>
    <property type="match status" value="1"/>
</dbReference>
<dbReference type="InterPro" id="IPR036678">
    <property type="entry name" value="MutS_con_dom_sf"/>
</dbReference>
<keyword evidence="5" id="KW-0067">ATP-binding</keyword>
<dbReference type="Gene3D" id="3.30.420.110">
    <property type="entry name" value="MutS, connector domain"/>
    <property type="match status" value="1"/>
</dbReference>
<keyword evidence="15" id="KW-1185">Reference proteome</keyword>
<dbReference type="OrthoDB" id="121051at2759"/>
<evidence type="ECO:0000259" key="13">
    <source>
        <dbReference type="PROSITE" id="PS00486"/>
    </source>
</evidence>
<dbReference type="GO" id="GO:0005634">
    <property type="term" value="C:nucleus"/>
    <property type="evidence" value="ECO:0007669"/>
    <property type="project" value="TreeGrafter"/>
</dbReference>
<evidence type="ECO:0000256" key="10">
    <source>
        <dbReference type="ARBA" id="ARBA00029792"/>
    </source>
</evidence>
<dbReference type="SMART" id="SM00533">
    <property type="entry name" value="MUTSd"/>
    <property type="match status" value="1"/>
</dbReference>
<evidence type="ECO:0000256" key="1">
    <source>
        <dbReference type="ARBA" id="ARBA00007094"/>
    </source>
</evidence>
<dbReference type="PROSITE" id="PS00486">
    <property type="entry name" value="DNA_MISMATCH_REPAIR_2"/>
    <property type="match status" value="1"/>
</dbReference>
<dbReference type="EMBL" id="MU150242">
    <property type="protein sequence ID" value="KAF9466351.1"/>
    <property type="molecule type" value="Genomic_DNA"/>
</dbReference>
<feature type="compositionally biased region" description="Polar residues" evidence="12">
    <location>
        <begin position="72"/>
        <end position="85"/>
    </location>
</feature>
<evidence type="ECO:0000256" key="8">
    <source>
        <dbReference type="ARBA" id="ARBA00025373"/>
    </source>
</evidence>
<dbReference type="InterPro" id="IPR007696">
    <property type="entry name" value="DNA_mismatch_repair_MutS_core"/>
</dbReference>
<evidence type="ECO:0000313" key="15">
    <source>
        <dbReference type="Proteomes" id="UP000807353"/>
    </source>
</evidence>
<dbReference type="Pfam" id="PF05192">
    <property type="entry name" value="MutS_III"/>
    <property type="match status" value="1"/>
</dbReference>
<dbReference type="Gene3D" id="3.40.1170.10">
    <property type="entry name" value="DNA repair protein MutS, domain I"/>
    <property type="match status" value="1"/>
</dbReference>
<dbReference type="SUPFAM" id="SSF52540">
    <property type="entry name" value="P-loop containing nucleoside triphosphate hydrolases"/>
    <property type="match status" value="1"/>
</dbReference>
<dbReference type="GO" id="GO:0030983">
    <property type="term" value="F:mismatched DNA binding"/>
    <property type="evidence" value="ECO:0007669"/>
    <property type="project" value="InterPro"/>
</dbReference>
<dbReference type="NCBIfam" id="NF003810">
    <property type="entry name" value="PRK05399.1"/>
    <property type="match status" value="1"/>
</dbReference>
<accession>A0A9P5YEG5</accession>
<dbReference type="InterPro" id="IPR036187">
    <property type="entry name" value="DNA_mismatch_repair_MutS_sf"/>
</dbReference>
<evidence type="ECO:0000256" key="5">
    <source>
        <dbReference type="ARBA" id="ARBA00022840"/>
    </source>
</evidence>
<dbReference type="InterPro" id="IPR045076">
    <property type="entry name" value="MutS"/>
</dbReference>
<keyword evidence="6" id="KW-0238">DNA-binding</keyword>
<dbReference type="SUPFAM" id="SSF48334">
    <property type="entry name" value="DNA repair protein MutS, domain III"/>
    <property type="match status" value="1"/>
</dbReference>
<comment type="caution">
    <text evidence="14">The sequence shown here is derived from an EMBL/GenBank/DDBJ whole genome shotgun (WGS) entry which is preliminary data.</text>
</comment>